<reference evidence="9" key="1">
    <citation type="submission" date="2016-10" db="EMBL/GenBank/DDBJ databases">
        <authorList>
            <person name="Varghese N."/>
            <person name="Submissions S."/>
        </authorList>
    </citation>
    <scope>NUCLEOTIDE SEQUENCE [LARGE SCALE GENOMIC DNA]</scope>
    <source>
        <strain evidence="9">CGMCC 4.6825</strain>
    </source>
</reference>
<keyword evidence="2 7" id="KW-0349">Heme</keyword>
<dbReference type="PROSITE" id="PS00086">
    <property type="entry name" value="CYTOCHROME_P450"/>
    <property type="match status" value="1"/>
</dbReference>
<dbReference type="EMBL" id="FOGO01000010">
    <property type="protein sequence ID" value="SES15671.1"/>
    <property type="molecule type" value="Genomic_DNA"/>
</dbReference>
<keyword evidence="4 7" id="KW-0560">Oxidoreductase</keyword>
<dbReference type="STRING" id="943816.AN217_23360"/>
<dbReference type="Proteomes" id="UP000182841">
    <property type="component" value="Unassembled WGS sequence"/>
</dbReference>
<dbReference type="InterPro" id="IPR002397">
    <property type="entry name" value="Cyt_P450_B"/>
</dbReference>
<dbReference type="CDD" id="cd11029">
    <property type="entry name" value="CYP107-like"/>
    <property type="match status" value="1"/>
</dbReference>
<dbReference type="FunFam" id="1.10.630.10:FF:000018">
    <property type="entry name" value="Cytochrome P450 monooxygenase"/>
    <property type="match status" value="1"/>
</dbReference>
<dbReference type="GO" id="GO:0020037">
    <property type="term" value="F:heme binding"/>
    <property type="evidence" value="ECO:0007669"/>
    <property type="project" value="InterPro"/>
</dbReference>
<dbReference type="GO" id="GO:0004497">
    <property type="term" value="F:monooxygenase activity"/>
    <property type="evidence" value="ECO:0007669"/>
    <property type="project" value="UniProtKB-KW"/>
</dbReference>
<accession>A0A1H9V288</accession>
<dbReference type="PANTHER" id="PTHR46696:SF1">
    <property type="entry name" value="CYTOCHROME P450 YJIB-RELATED"/>
    <property type="match status" value="1"/>
</dbReference>
<keyword evidence="3 7" id="KW-0479">Metal-binding</keyword>
<dbReference type="SUPFAM" id="SSF48264">
    <property type="entry name" value="Cytochrome P450"/>
    <property type="match status" value="1"/>
</dbReference>
<evidence type="ECO:0000256" key="6">
    <source>
        <dbReference type="ARBA" id="ARBA00023033"/>
    </source>
</evidence>
<keyword evidence="6 7" id="KW-0503">Monooxygenase</keyword>
<organism evidence="8 9">
    <name type="scientific">Streptomyces qinglanensis</name>
    <dbReference type="NCBI Taxonomy" id="943816"/>
    <lineage>
        <taxon>Bacteria</taxon>
        <taxon>Bacillati</taxon>
        <taxon>Actinomycetota</taxon>
        <taxon>Actinomycetes</taxon>
        <taxon>Kitasatosporales</taxon>
        <taxon>Streptomycetaceae</taxon>
        <taxon>Streptomyces</taxon>
    </lineage>
</organism>
<dbReference type="Pfam" id="PF00067">
    <property type="entry name" value="p450"/>
    <property type="match status" value="1"/>
</dbReference>
<dbReference type="RefSeq" id="WP_075001892.1">
    <property type="nucleotide sequence ID" value="NZ_FOGO01000010.1"/>
</dbReference>
<evidence type="ECO:0000256" key="2">
    <source>
        <dbReference type="ARBA" id="ARBA00022617"/>
    </source>
</evidence>
<proteinExistence type="inferred from homology"/>
<evidence type="ECO:0000256" key="7">
    <source>
        <dbReference type="RuleBase" id="RU000461"/>
    </source>
</evidence>
<dbReference type="InterPro" id="IPR001128">
    <property type="entry name" value="Cyt_P450"/>
</dbReference>
<keyword evidence="9" id="KW-1185">Reference proteome</keyword>
<evidence type="ECO:0000256" key="3">
    <source>
        <dbReference type="ARBA" id="ARBA00022723"/>
    </source>
</evidence>
<dbReference type="GO" id="GO:0016705">
    <property type="term" value="F:oxidoreductase activity, acting on paired donors, with incorporation or reduction of molecular oxygen"/>
    <property type="evidence" value="ECO:0007669"/>
    <property type="project" value="InterPro"/>
</dbReference>
<dbReference type="OrthoDB" id="5500002at2"/>
<sequence>MTTLTGPGREVLDMSFFQDPYAVYDRLRVEGPVHAMRTPDGIDVWVITRYEEAKEALSDARFTKDFSGVPDIFAQQTTGVSAHEGYTDILTKHMLFADPPDHTRLRELAAKAFTRRRVEALRPEIQQIVDGLLDSLSAAGEVDLLRSLSFPMSMAVTCRLLGIPPADEDAFRTWTETIFTTNDPARMNEAVRGVDQYLVDVIEAKRADPADDLITALINAREDGDRLSDRELVSTCALMFVAGYETTASMVGNAVLALLKNPDKLAELKADPSLMPNAVDELLRFDGPVNVATLRSTATDVTVAGTTIPKGQFVLVSLIAANRDGEKFPEPARLDFTRPLGGSLAFGHGIHYCLGAPLSRVEIEVALSRLLARFPDLSLAREPETLQWRNSLLVRGLSTLPIRLH</sequence>
<dbReference type="GO" id="GO:0005506">
    <property type="term" value="F:iron ion binding"/>
    <property type="evidence" value="ECO:0007669"/>
    <property type="project" value="InterPro"/>
</dbReference>
<evidence type="ECO:0000256" key="4">
    <source>
        <dbReference type="ARBA" id="ARBA00023002"/>
    </source>
</evidence>
<comment type="similarity">
    <text evidence="1 7">Belongs to the cytochrome P450 family.</text>
</comment>
<dbReference type="InterPro" id="IPR036396">
    <property type="entry name" value="Cyt_P450_sf"/>
</dbReference>
<dbReference type="InterPro" id="IPR017972">
    <property type="entry name" value="Cyt_P450_CS"/>
</dbReference>
<keyword evidence="5 7" id="KW-0408">Iron</keyword>
<evidence type="ECO:0000256" key="1">
    <source>
        <dbReference type="ARBA" id="ARBA00010617"/>
    </source>
</evidence>
<dbReference type="Gene3D" id="1.10.630.10">
    <property type="entry name" value="Cytochrome P450"/>
    <property type="match status" value="1"/>
</dbReference>
<name>A0A1H9V288_9ACTN</name>
<protein>
    <submittedName>
        <fullName evidence="8">Cytochrome P450</fullName>
    </submittedName>
</protein>
<evidence type="ECO:0000313" key="9">
    <source>
        <dbReference type="Proteomes" id="UP000182841"/>
    </source>
</evidence>
<dbReference type="AlphaFoldDB" id="A0A1H9V288"/>
<dbReference type="PANTHER" id="PTHR46696">
    <property type="entry name" value="P450, PUTATIVE (EUROFUNG)-RELATED"/>
    <property type="match status" value="1"/>
</dbReference>
<evidence type="ECO:0000313" key="8">
    <source>
        <dbReference type="EMBL" id="SES15671.1"/>
    </source>
</evidence>
<gene>
    <name evidence="8" type="ORF">SAMN05421870_11053</name>
</gene>
<dbReference type="PRINTS" id="PR00359">
    <property type="entry name" value="BP450"/>
</dbReference>
<evidence type="ECO:0000256" key="5">
    <source>
        <dbReference type="ARBA" id="ARBA00023004"/>
    </source>
</evidence>